<keyword evidence="4 6" id="KW-1133">Transmembrane helix</keyword>
<dbReference type="SUPFAM" id="SSF103481">
    <property type="entry name" value="Multidrug resistance efflux transporter EmrE"/>
    <property type="match status" value="2"/>
</dbReference>
<organism evidence="8 9">
    <name type="scientific">candidate division KSB3 bacterium</name>
    <dbReference type="NCBI Taxonomy" id="2044937"/>
    <lineage>
        <taxon>Bacteria</taxon>
        <taxon>candidate division KSB3</taxon>
    </lineage>
</organism>
<dbReference type="PANTHER" id="PTHR32322">
    <property type="entry name" value="INNER MEMBRANE TRANSPORTER"/>
    <property type="match status" value="1"/>
</dbReference>
<evidence type="ECO:0000256" key="2">
    <source>
        <dbReference type="ARBA" id="ARBA00007362"/>
    </source>
</evidence>
<keyword evidence="3 6" id="KW-0812">Transmembrane</keyword>
<sequence>MTLDRWNILIILTFVVWGTMHPPLKIVSDALPPLLVNLLRFSLALGVLTPFMLRQNRIPTIRDLLKISALGIVGIALYGVLVVAGLHRSTAVNSSILLNTHPVIAAFVAPLLIQEKHLHRRGIVGIIVGFLGVTVVVTNGFHLGGVLDMKYLQGNLLLLLSALCLAVYAMCSKFFIPAYGSLVTTYFAVLAGTLMLLLSTLITGDIASLSQVSLTHFLCIGYIAIVVTAIAWVVWFKAIERIGVIRAETLFFLIPISGVITSAVFLDEPITGMTLAGAALILAGIYLVQKKPVSPLRRRNVSTRKND</sequence>
<feature type="transmembrane region" description="Helical" evidence="6">
    <location>
        <begin position="122"/>
        <end position="144"/>
    </location>
</feature>
<dbReference type="AlphaFoldDB" id="A0A9D5JTG6"/>
<reference evidence="8" key="1">
    <citation type="submission" date="2019-11" db="EMBL/GenBank/DDBJ databases">
        <title>Microbial mats filling the niche in hypersaline microbial mats.</title>
        <authorList>
            <person name="Wong H.L."/>
            <person name="Macleod F.I."/>
            <person name="White R.A. III"/>
            <person name="Burns B.P."/>
        </authorList>
    </citation>
    <scope>NUCLEOTIDE SEQUENCE</scope>
    <source>
        <strain evidence="8">Rbin_158</strain>
    </source>
</reference>
<feature type="transmembrane region" description="Helical" evidence="6">
    <location>
        <begin position="64"/>
        <end position="84"/>
    </location>
</feature>
<gene>
    <name evidence="8" type="ORF">GF339_01985</name>
</gene>
<feature type="transmembrane region" description="Helical" evidence="6">
    <location>
        <begin position="183"/>
        <end position="202"/>
    </location>
</feature>
<feature type="transmembrane region" description="Helical" evidence="6">
    <location>
        <begin position="96"/>
        <end position="113"/>
    </location>
</feature>
<feature type="transmembrane region" description="Helical" evidence="6">
    <location>
        <begin position="7"/>
        <end position="24"/>
    </location>
</feature>
<feature type="transmembrane region" description="Helical" evidence="6">
    <location>
        <begin position="214"/>
        <end position="235"/>
    </location>
</feature>
<dbReference type="EMBL" id="WJJP01000055">
    <property type="protein sequence ID" value="MBD3323321.1"/>
    <property type="molecule type" value="Genomic_DNA"/>
</dbReference>
<dbReference type="PANTHER" id="PTHR32322:SF2">
    <property type="entry name" value="EAMA DOMAIN-CONTAINING PROTEIN"/>
    <property type="match status" value="1"/>
</dbReference>
<name>A0A9D5JTG6_9BACT</name>
<dbReference type="Proteomes" id="UP000649604">
    <property type="component" value="Unassembled WGS sequence"/>
</dbReference>
<proteinExistence type="inferred from homology"/>
<comment type="similarity">
    <text evidence="2">Belongs to the EamA transporter family.</text>
</comment>
<feature type="domain" description="EamA" evidence="7">
    <location>
        <begin position="6"/>
        <end position="137"/>
    </location>
</feature>
<evidence type="ECO:0000313" key="9">
    <source>
        <dbReference type="Proteomes" id="UP000649604"/>
    </source>
</evidence>
<evidence type="ECO:0000256" key="3">
    <source>
        <dbReference type="ARBA" id="ARBA00022692"/>
    </source>
</evidence>
<evidence type="ECO:0000259" key="7">
    <source>
        <dbReference type="Pfam" id="PF00892"/>
    </source>
</evidence>
<evidence type="ECO:0000256" key="5">
    <source>
        <dbReference type="ARBA" id="ARBA00023136"/>
    </source>
</evidence>
<comment type="subcellular location">
    <subcellularLocation>
        <location evidence="1">Membrane</location>
        <topology evidence="1">Multi-pass membrane protein</topology>
    </subcellularLocation>
</comment>
<dbReference type="Pfam" id="PF00892">
    <property type="entry name" value="EamA"/>
    <property type="match status" value="2"/>
</dbReference>
<accession>A0A9D5JTG6</accession>
<evidence type="ECO:0000256" key="1">
    <source>
        <dbReference type="ARBA" id="ARBA00004141"/>
    </source>
</evidence>
<evidence type="ECO:0000256" key="4">
    <source>
        <dbReference type="ARBA" id="ARBA00022989"/>
    </source>
</evidence>
<dbReference type="InterPro" id="IPR050638">
    <property type="entry name" value="AA-Vitamin_Transporters"/>
</dbReference>
<feature type="transmembrane region" description="Helical" evidence="6">
    <location>
        <begin position="247"/>
        <end position="266"/>
    </location>
</feature>
<protein>
    <submittedName>
        <fullName evidence="8">EamA family transporter</fullName>
    </submittedName>
</protein>
<keyword evidence="5 6" id="KW-0472">Membrane</keyword>
<feature type="transmembrane region" description="Helical" evidence="6">
    <location>
        <begin position="30"/>
        <end position="52"/>
    </location>
</feature>
<feature type="transmembrane region" description="Helical" evidence="6">
    <location>
        <begin position="272"/>
        <end position="289"/>
    </location>
</feature>
<dbReference type="InterPro" id="IPR037185">
    <property type="entry name" value="EmrE-like"/>
</dbReference>
<evidence type="ECO:0000256" key="6">
    <source>
        <dbReference type="SAM" id="Phobius"/>
    </source>
</evidence>
<evidence type="ECO:0000313" key="8">
    <source>
        <dbReference type="EMBL" id="MBD3323321.1"/>
    </source>
</evidence>
<feature type="transmembrane region" description="Helical" evidence="6">
    <location>
        <begin position="156"/>
        <end position="176"/>
    </location>
</feature>
<comment type="caution">
    <text evidence="8">The sequence shown here is derived from an EMBL/GenBank/DDBJ whole genome shotgun (WGS) entry which is preliminary data.</text>
</comment>
<dbReference type="GO" id="GO:0016020">
    <property type="term" value="C:membrane"/>
    <property type="evidence" value="ECO:0007669"/>
    <property type="project" value="UniProtKB-SubCell"/>
</dbReference>
<dbReference type="InterPro" id="IPR000620">
    <property type="entry name" value="EamA_dom"/>
</dbReference>
<feature type="domain" description="EamA" evidence="7">
    <location>
        <begin position="154"/>
        <end position="288"/>
    </location>
</feature>